<protein>
    <submittedName>
        <fullName evidence="2">Uncharacterized protein</fullName>
    </submittedName>
</protein>
<dbReference type="Proteomes" id="UP000000305">
    <property type="component" value="Unassembled WGS sequence"/>
</dbReference>
<dbReference type="InParanoid" id="E9HS00"/>
<evidence type="ECO:0000313" key="2">
    <source>
        <dbReference type="EMBL" id="EFX65472.1"/>
    </source>
</evidence>
<keyword evidence="3" id="KW-1185">Reference proteome</keyword>
<evidence type="ECO:0000313" key="3">
    <source>
        <dbReference type="Proteomes" id="UP000000305"/>
    </source>
</evidence>
<feature type="compositionally biased region" description="Basic and acidic residues" evidence="1">
    <location>
        <begin position="179"/>
        <end position="201"/>
    </location>
</feature>
<dbReference type="AlphaFoldDB" id="E9HS00"/>
<gene>
    <name evidence="2" type="ORF">DAPPUDRAFT_117238</name>
</gene>
<sequence length="201" mass="23231">MRIMSRQELVKSAYTKDLKPPKRQLHTSVPEGLIPLLKLANELNNELSPTVVVTVVEDFPGHPDVPRRWTRELWRPDCGAIRPRTLNYDLEKPPFSIDGKTLCPVVQKSDQGKALRTISAAAPNTSKQLKTAEETKEDESDTEDLIFEIISLNTPKIKKEKKEEIIATRPTRKIKKRRKDGEKKVARWKTRQRDKNGRRFR</sequence>
<dbReference type="PhylomeDB" id="E9HS00"/>
<dbReference type="EMBL" id="GL732743">
    <property type="protein sequence ID" value="EFX65472.1"/>
    <property type="molecule type" value="Genomic_DNA"/>
</dbReference>
<accession>E9HS00</accession>
<evidence type="ECO:0000256" key="1">
    <source>
        <dbReference type="SAM" id="MobiDB-lite"/>
    </source>
</evidence>
<dbReference type="HOGENOM" id="CLU_1361664_0_0_1"/>
<feature type="region of interest" description="Disordered" evidence="1">
    <location>
        <begin position="168"/>
        <end position="201"/>
    </location>
</feature>
<name>E9HS00_DAPPU</name>
<proteinExistence type="predicted"/>
<dbReference type="KEGG" id="dpx:DAPPUDRAFT_117238"/>
<organism evidence="2 3">
    <name type="scientific">Daphnia pulex</name>
    <name type="common">Water flea</name>
    <dbReference type="NCBI Taxonomy" id="6669"/>
    <lineage>
        <taxon>Eukaryota</taxon>
        <taxon>Metazoa</taxon>
        <taxon>Ecdysozoa</taxon>
        <taxon>Arthropoda</taxon>
        <taxon>Crustacea</taxon>
        <taxon>Branchiopoda</taxon>
        <taxon>Diplostraca</taxon>
        <taxon>Cladocera</taxon>
        <taxon>Anomopoda</taxon>
        <taxon>Daphniidae</taxon>
        <taxon>Daphnia</taxon>
    </lineage>
</organism>
<reference evidence="2 3" key="1">
    <citation type="journal article" date="2011" name="Science">
        <title>The ecoresponsive genome of Daphnia pulex.</title>
        <authorList>
            <person name="Colbourne J.K."/>
            <person name="Pfrender M.E."/>
            <person name="Gilbert D."/>
            <person name="Thomas W.K."/>
            <person name="Tucker A."/>
            <person name="Oakley T.H."/>
            <person name="Tokishita S."/>
            <person name="Aerts A."/>
            <person name="Arnold G.J."/>
            <person name="Basu M.K."/>
            <person name="Bauer D.J."/>
            <person name="Caceres C.E."/>
            <person name="Carmel L."/>
            <person name="Casola C."/>
            <person name="Choi J.H."/>
            <person name="Detter J.C."/>
            <person name="Dong Q."/>
            <person name="Dusheyko S."/>
            <person name="Eads B.D."/>
            <person name="Frohlich T."/>
            <person name="Geiler-Samerotte K.A."/>
            <person name="Gerlach D."/>
            <person name="Hatcher P."/>
            <person name="Jogdeo S."/>
            <person name="Krijgsveld J."/>
            <person name="Kriventseva E.V."/>
            <person name="Kultz D."/>
            <person name="Laforsch C."/>
            <person name="Lindquist E."/>
            <person name="Lopez J."/>
            <person name="Manak J.R."/>
            <person name="Muller J."/>
            <person name="Pangilinan J."/>
            <person name="Patwardhan R.P."/>
            <person name="Pitluck S."/>
            <person name="Pritham E.J."/>
            <person name="Rechtsteiner A."/>
            <person name="Rho M."/>
            <person name="Rogozin I.B."/>
            <person name="Sakarya O."/>
            <person name="Salamov A."/>
            <person name="Schaack S."/>
            <person name="Shapiro H."/>
            <person name="Shiga Y."/>
            <person name="Skalitzky C."/>
            <person name="Smith Z."/>
            <person name="Souvorov A."/>
            <person name="Sung W."/>
            <person name="Tang Z."/>
            <person name="Tsuchiya D."/>
            <person name="Tu H."/>
            <person name="Vos H."/>
            <person name="Wang M."/>
            <person name="Wolf Y.I."/>
            <person name="Yamagata H."/>
            <person name="Yamada T."/>
            <person name="Ye Y."/>
            <person name="Shaw J.R."/>
            <person name="Andrews J."/>
            <person name="Crease T.J."/>
            <person name="Tang H."/>
            <person name="Lucas S.M."/>
            <person name="Robertson H.M."/>
            <person name="Bork P."/>
            <person name="Koonin E.V."/>
            <person name="Zdobnov E.M."/>
            <person name="Grigoriev I.V."/>
            <person name="Lynch M."/>
            <person name="Boore J.L."/>
        </authorList>
    </citation>
    <scope>NUCLEOTIDE SEQUENCE [LARGE SCALE GENOMIC DNA]</scope>
</reference>